<dbReference type="AlphaFoldDB" id="A0A249PME1"/>
<keyword evidence="2" id="KW-0614">Plasmid</keyword>
<keyword evidence="3" id="KW-1185">Reference proteome</keyword>
<organism evidence="2 3">
    <name type="scientific">Sinorhizobium sojae CCBAU 05684</name>
    <dbReference type="NCBI Taxonomy" id="716928"/>
    <lineage>
        <taxon>Bacteria</taxon>
        <taxon>Pseudomonadati</taxon>
        <taxon>Pseudomonadota</taxon>
        <taxon>Alphaproteobacteria</taxon>
        <taxon>Hyphomicrobiales</taxon>
        <taxon>Rhizobiaceae</taxon>
        <taxon>Sinorhizobium/Ensifer group</taxon>
        <taxon>Sinorhizobium</taxon>
    </lineage>
</organism>
<name>A0A249PME1_9HYPH</name>
<dbReference type="KEGG" id="esj:SJ05684_a37840"/>
<evidence type="ECO:0000313" key="3">
    <source>
        <dbReference type="Proteomes" id="UP000217211"/>
    </source>
</evidence>
<feature type="region of interest" description="Disordered" evidence="1">
    <location>
        <begin position="1"/>
        <end position="20"/>
    </location>
</feature>
<reference evidence="2 3" key="1">
    <citation type="submission" date="2017-08" db="EMBL/GenBank/DDBJ databases">
        <title>Multipartite genome sequences of Sinorhizobium species nodulating soybeans.</title>
        <authorList>
            <person name="Tian C.F."/>
        </authorList>
    </citation>
    <scope>NUCLEOTIDE SEQUENCE [LARGE SCALE GENOMIC DNA]</scope>
    <source>
        <strain evidence="2 3">CCBAU 05684</strain>
        <plasmid evidence="3">psj05684a</plasmid>
    </source>
</reference>
<geneLocation type="plasmid" evidence="3">
    <name>psj05684a</name>
</geneLocation>
<dbReference type="EMBL" id="CP023069">
    <property type="protein sequence ID" value="ASY67098.1"/>
    <property type="molecule type" value="Genomic_DNA"/>
</dbReference>
<gene>
    <name evidence="2" type="ORF">SJ05684_a37840</name>
</gene>
<dbReference type="Proteomes" id="UP000217211">
    <property type="component" value="Plasmid pSJ05684a"/>
</dbReference>
<evidence type="ECO:0000313" key="2">
    <source>
        <dbReference type="EMBL" id="ASY67098.1"/>
    </source>
</evidence>
<evidence type="ECO:0000256" key="1">
    <source>
        <dbReference type="SAM" id="MobiDB-lite"/>
    </source>
</evidence>
<protein>
    <recommendedName>
        <fullName evidence="4">Mobile element protein</fullName>
    </recommendedName>
</protein>
<accession>A0A249PME1</accession>
<sequence>MEFLPDFGLDAGNRRDHTRRPLLEGATGVFGDEAKAEPARPTVDVKTLHAKIGALTLENDFLSGALGKAD</sequence>
<evidence type="ECO:0008006" key="4">
    <source>
        <dbReference type="Google" id="ProtNLM"/>
    </source>
</evidence>
<proteinExistence type="predicted"/>